<dbReference type="InterPro" id="IPR005809">
    <property type="entry name" value="Succ_CoA_ligase-like_bsu"/>
</dbReference>
<dbReference type="FunFam" id="3.30.1490.20:FF:000002">
    <property type="entry name" value="Succinate--CoA ligase [ADP-forming] subunit beta"/>
    <property type="match status" value="1"/>
</dbReference>
<dbReference type="Gene3D" id="3.30.1490.20">
    <property type="entry name" value="ATP-grasp fold, A domain"/>
    <property type="match status" value="1"/>
</dbReference>
<feature type="binding site" evidence="8">
    <location>
        <position position="213"/>
    </location>
    <ligand>
        <name>Mg(2+)</name>
        <dbReference type="ChEBI" id="CHEBI:18420"/>
    </ligand>
</feature>
<keyword evidence="4 8" id="KW-0479">Metal-binding</keyword>
<evidence type="ECO:0000256" key="1">
    <source>
        <dbReference type="ARBA" id="ARBA00009182"/>
    </source>
</evidence>
<gene>
    <name evidence="8" type="primary">sucC</name>
    <name evidence="11" type="ORF">SAMN05216386_0252</name>
</gene>
<dbReference type="PROSITE" id="PS01217">
    <property type="entry name" value="SUCCINYL_COA_LIG_3"/>
    <property type="match status" value="1"/>
</dbReference>
<feature type="binding site" evidence="8">
    <location>
        <position position="107"/>
    </location>
    <ligand>
        <name>ATP</name>
        <dbReference type="ChEBI" id="CHEBI:30616"/>
    </ligand>
</feature>
<dbReference type="FunFam" id="3.40.50.261:FF:000001">
    <property type="entry name" value="Succinate--CoA ligase [ADP-forming] subunit beta"/>
    <property type="match status" value="1"/>
</dbReference>
<feature type="binding site" evidence="8">
    <location>
        <position position="199"/>
    </location>
    <ligand>
        <name>Mg(2+)</name>
        <dbReference type="ChEBI" id="CHEBI:18420"/>
    </ligand>
</feature>
<evidence type="ECO:0000313" key="12">
    <source>
        <dbReference type="Proteomes" id="UP000183107"/>
    </source>
</evidence>
<protein>
    <recommendedName>
        <fullName evidence="8">Succinate--CoA ligase [ADP-forming] subunit beta</fullName>
        <ecNumber evidence="8">6.2.1.5</ecNumber>
    </recommendedName>
    <alternativeName>
        <fullName evidence="8">Succinyl-CoA synthetase subunit beta</fullName>
        <shortName evidence="8">SCS-beta</shortName>
    </alternativeName>
</protein>
<evidence type="ECO:0000256" key="4">
    <source>
        <dbReference type="ARBA" id="ARBA00022723"/>
    </source>
</evidence>
<dbReference type="NCBIfam" id="NF001913">
    <property type="entry name" value="PRK00696.1"/>
    <property type="match status" value="1"/>
</dbReference>
<dbReference type="RefSeq" id="WP_074793786.1">
    <property type="nucleotide sequence ID" value="NZ_FOVJ01000001.1"/>
</dbReference>
<evidence type="ECO:0000256" key="8">
    <source>
        <dbReference type="HAMAP-Rule" id="MF_00558"/>
    </source>
</evidence>
<reference evidence="12" key="1">
    <citation type="submission" date="2016-10" db="EMBL/GenBank/DDBJ databases">
        <authorList>
            <person name="Varghese N."/>
        </authorList>
    </citation>
    <scope>NUCLEOTIDE SEQUENCE [LARGE SCALE GENOMIC DNA]</scope>
    <source>
        <strain evidence="12">Nsp8</strain>
    </source>
</reference>
<keyword evidence="12" id="KW-1185">Reference proteome</keyword>
<evidence type="ECO:0000256" key="3">
    <source>
        <dbReference type="ARBA" id="ARBA00022598"/>
    </source>
</evidence>
<evidence type="ECO:0000256" key="2">
    <source>
        <dbReference type="ARBA" id="ARBA00022532"/>
    </source>
</evidence>
<comment type="cofactor">
    <cofactor evidence="8">
        <name>Mg(2+)</name>
        <dbReference type="ChEBI" id="CHEBI:18420"/>
    </cofactor>
    <text evidence="8">Binds 1 Mg(2+) ion per subunit.</text>
</comment>
<dbReference type="eggNOG" id="COG0045">
    <property type="taxonomic scope" value="Bacteria"/>
</dbReference>
<dbReference type="Gene3D" id="3.40.50.261">
    <property type="entry name" value="Succinyl-CoA synthetase domains"/>
    <property type="match status" value="1"/>
</dbReference>
<feature type="domain" description="ATP-grasp fold succinyl-CoA synthetase-type" evidence="10">
    <location>
        <begin position="3"/>
        <end position="203"/>
    </location>
</feature>
<dbReference type="GO" id="GO:0042709">
    <property type="term" value="C:succinate-CoA ligase complex"/>
    <property type="evidence" value="ECO:0007669"/>
    <property type="project" value="TreeGrafter"/>
</dbReference>
<comment type="catalytic activity">
    <reaction evidence="8">
        <text>succinate + ATP + CoA = succinyl-CoA + ADP + phosphate</text>
        <dbReference type="Rhea" id="RHEA:17661"/>
        <dbReference type="ChEBI" id="CHEBI:30031"/>
        <dbReference type="ChEBI" id="CHEBI:30616"/>
        <dbReference type="ChEBI" id="CHEBI:43474"/>
        <dbReference type="ChEBI" id="CHEBI:57287"/>
        <dbReference type="ChEBI" id="CHEBI:57292"/>
        <dbReference type="ChEBI" id="CHEBI:456216"/>
        <dbReference type="EC" id="6.2.1.5"/>
    </reaction>
</comment>
<comment type="subunit">
    <text evidence="8">Heterotetramer of two alpha and two beta subunits.</text>
</comment>
<dbReference type="InterPro" id="IPR013815">
    <property type="entry name" value="ATP_grasp_subdomain_1"/>
</dbReference>
<dbReference type="NCBIfam" id="NF010647">
    <property type="entry name" value="PRK14046.1"/>
    <property type="match status" value="1"/>
</dbReference>
<dbReference type="AlphaFoldDB" id="A0A1I4XS25"/>
<comment type="caution">
    <text evidence="8">Lacks conserved residue(s) required for the propagation of feature annotation.</text>
</comment>
<comment type="similarity">
    <text evidence="1 8">Belongs to the succinate/malate CoA ligase beta subunit family.</text>
</comment>
<dbReference type="OrthoDB" id="9802602at2"/>
<feature type="binding site" evidence="8">
    <location>
        <position position="99"/>
    </location>
    <ligand>
        <name>ATP</name>
        <dbReference type="ChEBI" id="CHEBI:30616"/>
    </ligand>
</feature>
<comment type="function">
    <text evidence="8">Succinyl-CoA synthetase functions in the citric acid cycle (TCA), coupling the hydrolysis of succinyl-CoA to the synthesis of either ATP or GTP and thus represents the only step of substrate-level phosphorylation in the TCA. The beta subunit provides nucleotide specificity of the enzyme and binds the substrate succinate, while the binding sites for coenzyme A and phosphate are found in the alpha subunit.</text>
</comment>
<feature type="binding site" evidence="8">
    <location>
        <position position="264"/>
    </location>
    <ligand>
        <name>substrate</name>
        <note>ligand shared with subunit alpha</note>
    </ligand>
</feature>
<accession>A0A1I4XS25</accession>
<dbReference type="EC" id="6.2.1.5" evidence="8"/>
<dbReference type="InterPro" id="IPR016102">
    <property type="entry name" value="Succinyl-CoA_synth-like"/>
</dbReference>
<dbReference type="InterPro" id="IPR017866">
    <property type="entry name" value="Succ-CoA_synthase_bsu_CS"/>
</dbReference>
<keyword evidence="7 8" id="KW-0460">Magnesium</keyword>
<evidence type="ECO:0000256" key="7">
    <source>
        <dbReference type="ARBA" id="ARBA00022842"/>
    </source>
</evidence>
<dbReference type="Proteomes" id="UP000183107">
    <property type="component" value="Unassembled WGS sequence"/>
</dbReference>
<dbReference type="GO" id="GO:0004775">
    <property type="term" value="F:succinate-CoA ligase (ADP-forming) activity"/>
    <property type="evidence" value="ECO:0007669"/>
    <property type="project" value="UniProtKB-UniRule"/>
</dbReference>
<dbReference type="PANTHER" id="PTHR11815">
    <property type="entry name" value="SUCCINYL-COA SYNTHETASE BETA CHAIN"/>
    <property type="match status" value="1"/>
</dbReference>
<dbReference type="GO" id="GO:0006104">
    <property type="term" value="P:succinyl-CoA metabolic process"/>
    <property type="evidence" value="ECO:0007669"/>
    <property type="project" value="TreeGrafter"/>
</dbReference>
<organism evidence="11 12">
    <name type="scientific">Nitrosospira briensis</name>
    <dbReference type="NCBI Taxonomy" id="35799"/>
    <lineage>
        <taxon>Bacteria</taxon>
        <taxon>Pseudomonadati</taxon>
        <taxon>Pseudomonadota</taxon>
        <taxon>Betaproteobacteria</taxon>
        <taxon>Nitrosomonadales</taxon>
        <taxon>Nitrosomonadaceae</taxon>
        <taxon>Nitrosospira</taxon>
    </lineage>
</organism>
<keyword evidence="3 8" id="KW-0436">Ligase</keyword>
<dbReference type="HAMAP" id="MF_00558">
    <property type="entry name" value="Succ_CoA_beta"/>
    <property type="match status" value="1"/>
</dbReference>
<keyword evidence="2 8" id="KW-0816">Tricarboxylic acid cycle</keyword>
<dbReference type="GO" id="GO:0005829">
    <property type="term" value="C:cytosol"/>
    <property type="evidence" value="ECO:0007669"/>
    <property type="project" value="TreeGrafter"/>
</dbReference>
<feature type="binding site" evidence="8">
    <location>
        <position position="102"/>
    </location>
    <ligand>
        <name>ATP</name>
        <dbReference type="ChEBI" id="CHEBI:30616"/>
    </ligand>
</feature>
<dbReference type="UniPathway" id="UPA00223">
    <property type="reaction ID" value="UER00999"/>
</dbReference>
<dbReference type="SUPFAM" id="SSF52210">
    <property type="entry name" value="Succinyl-CoA synthetase domains"/>
    <property type="match status" value="1"/>
</dbReference>
<evidence type="ECO:0000256" key="6">
    <source>
        <dbReference type="ARBA" id="ARBA00022840"/>
    </source>
</evidence>
<dbReference type="GO" id="GO:0000287">
    <property type="term" value="F:magnesium ion binding"/>
    <property type="evidence" value="ECO:0007669"/>
    <property type="project" value="UniProtKB-UniRule"/>
</dbReference>
<dbReference type="PANTHER" id="PTHR11815:SF10">
    <property type="entry name" value="SUCCINATE--COA LIGASE [GDP-FORMING] SUBUNIT BETA, MITOCHONDRIAL"/>
    <property type="match status" value="1"/>
</dbReference>
<keyword evidence="6 8" id="KW-0067">ATP-binding</keyword>
<dbReference type="GO" id="GO:0006099">
    <property type="term" value="P:tricarboxylic acid cycle"/>
    <property type="evidence" value="ECO:0007669"/>
    <property type="project" value="UniProtKB-UniRule"/>
</dbReference>
<evidence type="ECO:0000259" key="9">
    <source>
        <dbReference type="Pfam" id="PF00549"/>
    </source>
</evidence>
<comment type="catalytic activity">
    <reaction evidence="8">
        <text>GTP + succinate + CoA = succinyl-CoA + GDP + phosphate</text>
        <dbReference type="Rhea" id="RHEA:22120"/>
        <dbReference type="ChEBI" id="CHEBI:30031"/>
        <dbReference type="ChEBI" id="CHEBI:37565"/>
        <dbReference type="ChEBI" id="CHEBI:43474"/>
        <dbReference type="ChEBI" id="CHEBI:57287"/>
        <dbReference type="ChEBI" id="CHEBI:57292"/>
        <dbReference type="ChEBI" id="CHEBI:58189"/>
    </reaction>
</comment>
<dbReference type="Gene3D" id="3.30.470.20">
    <property type="entry name" value="ATP-grasp fold, B domain"/>
    <property type="match status" value="1"/>
</dbReference>
<dbReference type="Pfam" id="PF08442">
    <property type="entry name" value="ATP-grasp_2"/>
    <property type="match status" value="1"/>
</dbReference>
<dbReference type="STRING" id="1266925.GCA_000619905_00629"/>
<dbReference type="InterPro" id="IPR005811">
    <property type="entry name" value="SUCC_ACL_C"/>
</dbReference>
<evidence type="ECO:0000259" key="10">
    <source>
        <dbReference type="Pfam" id="PF08442"/>
    </source>
</evidence>
<dbReference type="EMBL" id="FOVJ01000001">
    <property type="protein sequence ID" value="SFN28070.1"/>
    <property type="molecule type" value="Genomic_DNA"/>
</dbReference>
<dbReference type="InterPro" id="IPR013650">
    <property type="entry name" value="ATP-grasp_succ-CoA_synth-type"/>
</dbReference>
<sequence length="402" mass="43189">MDIHEYQAKEILMKYGVKTAEGGLAYSAEESVQRAREIDGNVWVVKAQIHSGARGKAGGIKVCKTHDEVKAAAEELLGKNLITHQTGPMGKVCSRVYIEAGIQIVKEIYLCFLIDRTSEGIVMIGSARGGMEIEELAETDPDAIKKIYIEPAVGLQDFQAREMAFALGLEAGQLSHAVKTIRGCYRALRDLDASMLEINPLVITAGGELIALDAKMSFDENALFRRHEVAELRDKTQGDTREMAATDHGLSYIGLNGDIGCMINGAGLAMATMDMIKLSGGEPANFLDVGGGASAERTEKAFRLVLADKGVKAILVNIFAGINRCDWIAEGVVHAVKNIDIKVPLVVRLSGTNVEEGQRIIAESGLPIITAGTLAEAADKVVQARNEVIAEESKGKRNGDLN</sequence>
<proteinExistence type="inferred from homology"/>
<feature type="domain" description="ATP-citrate synthase/succinyl-CoA ligase C-terminal" evidence="9">
    <location>
        <begin position="262"/>
        <end position="382"/>
    </location>
</feature>
<evidence type="ECO:0000313" key="11">
    <source>
        <dbReference type="EMBL" id="SFN28070.1"/>
    </source>
</evidence>
<dbReference type="Pfam" id="PF00549">
    <property type="entry name" value="Ligase_CoA"/>
    <property type="match status" value="1"/>
</dbReference>
<evidence type="ECO:0000256" key="5">
    <source>
        <dbReference type="ARBA" id="ARBA00022741"/>
    </source>
</evidence>
<dbReference type="GO" id="GO:0004776">
    <property type="term" value="F:succinate-CoA ligase (GDP-forming) activity"/>
    <property type="evidence" value="ECO:0007669"/>
    <property type="project" value="RHEA"/>
</dbReference>
<dbReference type="PIRSF" id="PIRSF001554">
    <property type="entry name" value="SucCS_beta"/>
    <property type="match status" value="1"/>
</dbReference>
<dbReference type="SUPFAM" id="SSF56059">
    <property type="entry name" value="Glutathione synthetase ATP-binding domain-like"/>
    <property type="match status" value="1"/>
</dbReference>
<feature type="binding site" evidence="8">
    <location>
        <position position="46"/>
    </location>
    <ligand>
        <name>ATP</name>
        <dbReference type="ChEBI" id="CHEBI:30616"/>
    </ligand>
</feature>
<keyword evidence="5 8" id="KW-0547">Nucleotide-binding</keyword>
<name>A0A1I4XS25_9PROT</name>
<comment type="pathway">
    <text evidence="8">Carbohydrate metabolism; tricarboxylic acid cycle; succinate from succinyl-CoA (ligase route): step 1/1.</text>
</comment>
<dbReference type="NCBIfam" id="TIGR01016">
    <property type="entry name" value="sucCoAbeta"/>
    <property type="match status" value="1"/>
</dbReference>
<dbReference type="FunFam" id="3.30.470.20:FF:000002">
    <property type="entry name" value="Succinate--CoA ligase [ADP-forming] subunit beta"/>
    <property type="match status" value="1"/>
</dbReference>
<dbReference type="GO" id="GO:0005524">
    <property type="term" value="F:ATP binding"/>
    <property type="evidence" value="ECO:0007669"/>
    <property type="project" value="UniProtKB-UniRule"/>
</dbReference>